<comment type="caution">
    <text evidence="1">The sequence shown here is derived from an EMBL/GenBank/DDBJ whole genome shotgun (WGS) entry which is preliminary data.</text>
</comment>
<name>A0A139I7R7_9PEZI</name>
<sequence>MPPTAMNREHPETVETNEIRHHKFQRTQIADNVVVQVAQQTVYPNELWSTICKTDIQSLREIVYRAAMANIDPQVSLRVLNMHHARIHDEAVQAEQARKA</sequence>
<protein>
    <submittedName>
        <fullName evidence="1">Uncharacterized protein</fullName>
    </submittedName>
</protein>
<evidence type="ECO:0000313" key="1">
    <source>
        <dbReference type="EMBL" id="KXT10783.1"/>
    </source>
</evidence>
<dbReference type="OrthoDB" id="3642855at2759"/>
<dbReference type="EMBL" id="LFZO01000238">
    <property type="protein sequence ID" value="KXT10783.1"/>
    <property type="molecule type" value="Genomic_DNA"/>
</dbReference>
<reference evidence="1 2" key="1">
    <citation type="submission" date="2015-07" db="EMBL/GenBank/DDBJ databases">
        <title>Comparative genomics of the Sigatoka disease complex on banana suggests a link between parallel evolutionary changes in Pseudocercospora fijiensis and Pseudocercospora eumusae and increased virulence on the banana host.</title>
        <authorList>
            <person name="Chang T.-C."/>
            <person name="Salvucci A."/>
            <person name="Crous P.W."/>
            <person name="Stergiopoulos I."/>
        </authorList>
    </citation>
    <scope>NUCLEOTIDE SEQUENCE [LARGE SCALE GENOMIC DNA]</scope>
    <source>
        <strain evidence="1 2">CBS 116634</strain>
    </source>
</reference>
<proteinExistence type="predicted"/>
<keyword evidence="2" id="KW-1185">Reference proteome</keyword>
<accession>A0A139I7R7</accession>
<organism evidence="1 2">
    <name type="scientific">Pseudocercospora musae</name>
    <dbReference type="NCBI Taxonomy" id="113226"/>
    <lineage>
        <taxon>Eukaryota</taxon>
        <taxon>Fungi</taxon>
        <taxon>Dikarya</taxon>
        <taxon>Ascomycota</taxon>
        <taxon>Pezizomycotina</taxon>
        <taxon>Dothideomycetes</taxon>
        <taxon>Dothideomycetidae</taxon>
        <taxon>Mycosphaerellales</taxon>
        <taxon>Mycosphaerellaceae</taxon>
        <taxon>Pseudocercospora</taxon>
    </lineage>
</organism>
<dbReference type="Proteomes" id="UP000073492">
    <property type="component" value="Unassembled WGS sequence"/>
</dbReference>
<evidence type="ECO:0000313" key="2">
    <source>
        <dbReference type="Proteomes" id="UP000073492"/>
    </source>
</evidence>
<dbReference type="AlphaFoldDB" id="A0A139I7R7"/>
<gene>
    <name evidence="1" type="ORF">AC579_2978</name>
</gene>